<sequence length="159" mass="18712">MPGRWCRGPAKWWHGEFRGCGYRITIPRQIILQVLDESKEHLSAEDIYLKVHNIYPAIGLTTVYRTLDLLVNMGLIFKFDFGDGRARYELARGANEPYHHHHLICTNCGRIIDYTDFVDEELELIKKTEKELSKKYNFEIKNHTIQFYGLCDECSDKEK</sequence>
<organism evidence="9 10">
    <name type="scientific">Candidatus Sediminicultor quintus</name>
    <dbReference type="NCBI Taxonomy" id="1797291"/>
    <lineage>
        <taxon>Bacteria</taxon>
        <taxon>Pseudomonadati</taxon>
        <taxon>Atribacterota</taxon>
        <taxon>Candidatus Phoenicimicrobiia</taxon>
        <taxon>Candidatus Pheonicimicrobiales</taxon>
        <taxon>Candidatus Phoenicimicrobiaceae</taxon>
        <taxon>Candidatus Sediminicultor</taxon>
    </lineage>
</organism>
<comment type="cofactor">
    <cofactor evidence="7">
        <name>Zn(2+)</name>
        <dbReference type="ChEBI" id="CHEBI:29105"/>
    </cofactor>
    <text evidence="7">Binds 1 zinc ion per subunit.</text>
</comment>
<keyword evidence="6" id="KW-0804">Transcription</keyword>
<dbReference type="Pfam" id="PF01475">
    <property type="entry name" value="FUR"/>
    <property type="match status" value="1"/>
</dbReference>
<dbReference type="CDD" id="cd07153">
    <property type="entry name" value="Fur_like"/>
    <property type="match status" value="1"/>
</dbReference>
<keyword evidence="3 7" id="KW-0862">Zinc</keyword>
<dbReference type="EMBL" id="MEYH01000083">
    <property type="protein sequence ID" value="OGD14501.1"/>
    <property type="molecule type" value="Genomic_DNA"/>
</dbReference>
<dbReference type="GO" id="GO:0008270">
    <property type="term" value="F:zinc ion binding"/>
    <property type="evidence" value="ECO:0007669"/>
    <property type="project" value="TreeGrafter"/>
</dbReference>
<feature type="binding site" evidence="7">
    <location>
        <position position="105"/>
    </location>
    <ligand>
        <name>Zn(2+)</name>
        <dbReference type="ChEBI" id="CHEBI:29105"/>
    </ligand>
</feature>
<reference evidence="9 10" key="1">
    <citation type="journal article" date="2016" name="Nat. Commun.">
        <title>Thousands of microbial genomes shed light on interconnected biogeochemical processes in an aquifer system.</title>
        <authorList>
            <person name="Anantharaman K."/>
            <person name="Brown C.T."/>
            <person name="Hug L.A."/>
            <person name="Sharon I."/>
            <person name="Castelle C.J."/>
            <person name="Probst A.J."/>
            <person name="Thomas B.C."/>
            <person name="Singh A."/>
            <person name="Wilkins M.J."/>
            <person name="Karaoz U."/>
            <person name="Brodie E.L."/>
            <person name="Williams K.H."/>
            <person name="Hubbard S.S."/>
            <person name="Banfield J.F."/>
        </authorList>
    </citation>
    <scope>NUCLEOTIDE SEQUENCE [LARGE SCALE GENOMIC DNA]</scope>
</reference>
<evidence type="ECO:0000256" key="6">
    <source>
        <dbReference type="ARBA" id="ARBA00023163"/>
    </source>
</evidence>
<dbReference type="InterPro" id="IPR036390">
    <property type="entry name" value="WH_DNA-bd_sf"/>
</dbReference>
<comment type="similarity">
    <text evidence="1">Belongs to the Fur family.</text>
</comment>
<comment type="caution">
    <text evidence="9">The sequence shown here is derived from an EMBL/GenBank/DDBJ whole genome shotgun (WGS) entry which is preliminary data.</text>
</comment>
<dbReference type="InterPro" id="IPR043135">
    <property type="entry name" value="Fur_C"/>
</dbReference>
<dbReference type="AlphaFoldDB" id="A0A1F5A7J2"/>
<dbReference type="STRING" id="1797291.A2V47_05295"/>
<proteinExistence type="inferred from homology"/>
<name>A0A1F5A7J2_9BACT</name>
<protein>
    <submittedName>
        <fullName evidence="9">Ferric uptake regulation protein</fullName>
    </submittedName>
</protein>
<evidence type="ECO:0000256" key="1">
    <source>
        <dbReference type="ARBA" id="ARBA00007957"/>
    </source>
</evidence>
<evidence type="ECO:0000256" key="5">
    <source>
        <dbReference type="ARBA" id="ARBA00023125"/>
    </source>
</evidence>
<evidence type="ECO:0000256" key="2">
    <source>
        <dbReference type="ARBA" id="ARBA00022491"/>
    </source>
</evidence>
<evidence type="ECO:0000256" key="4">
    <source>
        <dbReference type="ARBA" id="ARBA00023015"/>
    </source>
</evidence>
<feature type="binding site" evidence="8">
    <location>
        <position position="99"/>
    </location>
    <ligand>
        <name>Fe cation</name>
        <dbReference type="ChEBI" id="CHEBI:24875"/>
    </ligand>
</feature>
<gene>
    <name evidence="9" type="ORF">A2V47_05295</name>
</gene>
<dbReference type="Gene3D" id="1.10.10.10">
    <property type="entry name" value="Winged helix-like DNA-binding domain superfamily/Winged helix DNA-binding domain"/>
    <property type="match status" value="1"/>
</dbReference>
<evidence type="ECO:0000256" key="3">
    <source>
        <dbReference type="ARBA" id="ARBA00022833"/>
    </source>
</evidence>
<keyword evidence="8" id="KW-0408">Iron</keyword>
<dbReference type="PANTHER" id="PTHR33202">
    <property type="entry name" value="ZINC UPTAKE REGULATION PROTEIN"/>
    <property type="match status" value="1"/>
</dbReference>
<keyword evidence="7" id="KW-0479">Metal-binding</keyword>
<dbReference type="PANTHER" id="PTHR33202:SF7">
    <property type="entry name" value="FERRIC UPTAKE REGULATION PROTEIN"/>
    <property type="match status" value="1"/>
</dbReference>
<evidence type="ECO:0000313" key="9">
    <source>
        <dbReference type="EMBL" id="OGD14501.1"/>
    </source>
</evidence>
<keyword evidence="4" id="KW-0805">Transcription regulation</keyword>
<dbReference type="Gene3D" id="3.30.1490.190">
    <property type="match status" value="1"/>
</dbReference>
<comment type="cofactor">
    <cofactor evidence="8">
        <name>Mn(2+)</name>
        <dbReference type="ChEBI" id="CHEBI:29035"/>
    </cofactor>
    <cofactor evidence="8">
        <name>Fe(2+)</name>
        <dbReference type="ChEBI" id="CHEBI:29033"/>
    </cofactor>
    <text evidence="8">Binds 1 Mn(2+) or Fe(2+) ion per subunit.</text>
</comment>
<dbReference type="GO" id="GO:1900376">
    <property type="term" value="P:regulation of secondary metabolite biosynthetic process"/>
    <property type="evidence" value="ECO:0007669"/>
    <property type="project" value="TreeGrafter"/>
</dbReference>
<dbReference type="GO" id="GO:0000976">
    <property type="term" value="F:transcription cis-regulatory region binding"/>
    <property type="evidence" value="ECO:0007669"/>
    <property type="project" value="TreeGrafter"/>
</dbReference>
<dbReference type="InterPro" id="IPR002481">
    <property type="entry name" value="FUR"/>
</dbReference>
<feature type="binding site" evidence="7">
    <location>
        <position position="108"/>
    </location>
    <ligand>
        <name>Zn(2+)</name>
        <dbReference type="ChEBI" id="CHEBI:29105"/>
    </ligand>
</feature>
<evidence type="ECO:0000256" key="7">
    <source>
        <dbReference type="PIRSR" id="PIRSR602481-1"/>
    </source>
</evidence>
<evidence type="ECO:0000313" key="10">
    <source>
        <dbReference type="Proteomes" id="UP000177701"/>
    </source>
</evidence>
<feature type="binding site" evidence="7">
    <location>
        <position position="151"/>
    </location>
    <ligand>
        <name>Zn(2+)</name>
        <dbReference type="ChEBI" id="CHEBI:29105"/>
    </ligand>
</feature>
<evidence type="ECO:0000256" key="8">
    <source>
        <dbReference type="PIRSR" id="PIRSR602481-2"/>
    </source>
</evidence>
<dbReference type="GO" id="GO:0003700">
    <property type="term" value="F:DNA-binding transcription factor activity"/>
    <property type="evidence" value="ECO:0007669"/>
    <property type="project" value="InterPro"/>
</dbReference>
<keyword evidence="2" id="KW-0678">Repressor</keyword>
<dbReference type="GO" id="GO:0045892">
    <property type="term" value="P:negative regulation of DNA-templated transcription"/>
    <property type="evidence" value="ECO:0007669"/>
    <property type="project" value="TreeGrafter"/>
</dbReference>
<dbReference type="InterPro" id="IPR036388">
    <property type="entry name" value="WH-like_DNA-bd_sf"/>
</dbReference>
<keyword evidence="5" id="KW-0238">DNA-binding</keyword>
<dbReference type="SUPFAM" id="SSF46785">
    <property type="entry name" value="Winged helix' DNA-binding domain"/>
    <property type="match status" value="1"/>
</dbReference>
<accession>A0A1F5A7J2</accession>
<feature type="binding site" evidence="7">
    <location>
        <position position="154"/>
    </location>
    <ligand>
        <name>Zn(2+)</name>
        <dbReference type="ChEBI" id="CHEBI:29105"/>
    </ligand>
</feature>
<feature type="binding site" evidence="8">
    <location>
        <position position="143"/>
    </location>
    <ligand>
        <name>Fe cation</name>
        <dbReference type="ChEBI" id="CHEBI:24875"/>
    </ligand>
</feature>
<dbReference type="Proteomes" id="UP000177701">
    <property type="component" value="Unassembled WGS sequence"/>
</dbReference>